<keyword evidence="2" id="KW-0805">Transcription regulation</keyword>
<proteinExistence type="inferred from homology"/>
<dbReference type="RefSeq" id="WP_213889274.1">
    <property type="nucleotide sequence ID" value="NZ_JAGFNU010000006.1"/>
</dbReference>
<dbReference type="Gene3D" id="1.10.10.10">
    <property type="entry name" value="Winged helix-like DNA-binding domain superfamily/Winged helix DNA-binding domain"/>
    <property type="match status" value="1"/>
</dbReference>
<organism evidence="6 7">
    <name type="scientific">Pseudohalocynthiibacter aestuariivivens</name>
    <dbReference type="NCBI Taxonomy" id="1591409"/>
    <lineage>
        <taxon>Bacteria</taxon>
        <taxon>Pseudomonadati</taxon>
        <taxon>Pseudomonadota</taxon>
        <taxon>Alphaproteobacteria</taxon>
        <taxon>Rhodobacterales</taxon>
        <taxon>Paracoccaceae</taxon>
        <taxon>Pseudohalocynthiibacter</taxon>
    </lineage>
</organism>
<dbReference type="PROSITE" id="PS50931">
    <property type="entry name" value="HTH_LYSR"/>
    <property type="match status" value="1"/>
</dbReference>
<dbReference type="InterPro" id="IPR058163">
    <property type="entry name" value="LysR-type_TF_proteobact-type"/>
</dbReference>
<dbReference type="InterPro" id="IPR005119">
    <property type="entry name" value="LysR_subst-bd"/>
</dbReference>
<evidence type="ECO:0000256" key="2">
    <source>
        <dbReference type="ARBA" id="ARBA00023015"/>
    </source>
</evidence>
<gene>
    <name evidence="6" type="ORF">ACFFUT_15165</name>
</gene>
<dbReference type="InterPro" id="IPR000847">
    <property type="entry name" value="LysR_HTH_N"/>
</dbReference>
<feature type="domain" description="HTH lysR-type" evidence="5">
    <location>
        <begin position="1"/>
        <end position="59"/>
    </location>
</feature>
<evidence type="ECO:0000256" key="3">
    <source>
        <dbReference type="ARBA" id="ARBA00023125"/>
    </source>
</evidence>
<accession>A0ABV5JI41</accession>
<dbReference type="SUPFAM" id="SSF46785">
    <property type="entry name" value="Winged helix' DNA-binding domain"/>
    <property type="match status" value="1"/>
</dbReference>
<evidence type="ECO:0000259" key="5">
    <source>
        <dbReference type="PROSITE" id="PS50931"/>
    </source>
</evidence>
<comment type="caution">
    <text evidence="6">The sequence shown here is derived from an EMBL/GenBank/DDBJ whole genome shotgun (WGS) entry which is preliminary data.</text>
</comment>
<evidence type="ECO:0000256" key="1">
    <source>
        <dbReference type="ARBA" id="ARBA00009437"/>
    </source>
</evidence>
<dbReference type="InterPro" id="IPR036388">
    <property type="entry name" value="WH-like_DNA-bd_sf"/>
</dbReference>
<keyword evidence="4" id="KW-0804">Transcription</keyword>
<evidence type="ECO:0000313" key="6">
    <source>
        <dbReference type="EMBL" id="MFB9233129.1"/>
    </source>
</evidence>
<dbReference type="PANTHER" id="PTHR30537:SF3">
    <property type="entry name" value="TRANSCRIPTIONAL REGULATORY PROTEIN"/>
    <property type="match status" value="1"/>
</dbReference>
<dbReference type="EMBL" id="JBHMEA010000048">
    <property type="protein sequence ID" value="MFB9233129.1"/>
    <property type="molecule type" value="Genomic_DNA"/>
</dbReference>
<protein>
    <submittedName>
        <fullName evidence="6">LysR family transcriptional regulator</fullName>
    </submittedName>
</protein>
<dbReference type="Proteomes" id="UP001589683">
    <property type="component" value="Unassembled WGS sequence"/>
</dbReference>
<dbReference type="SUPFAM" id="SSF53850">
    <property type="entry name" value="Periplasmic binding protein-like II"/>
    <property type="match status" value="1"/>
</dbReference>
<sequence>MENWDNVRVFLAVARHGSVRAASNALQLNHSTVLRRVSQMEAQLGARLFEKLPTGYELTPAGAEIQSLAEEMEQSSSLLQSRVFARDQRLTGKLRVAMPPSLVADLLMPDLADFSREHPEIELQIISSYEPVNLTRRQADVAIRLVYDQFSLPQHLVGQRLHDVYRGVYISQALLNESAYSERDCNKWILKEEDNGLPDWALVGSDPTSVPPMKVNDVFSQLAAVRADIGKAILPCFVADADMALVRVPKSEIAFYGTLWMLTYGDTRKTNRVRLFGKFIKERVDAHAELLKGKSPVDASMK</sequence>
<name>A0ABV5JI41_9RHOB</name>
<dbReference type="PANTHER" id="PTHR30537">
    <property type="entry name" value="HTH-TYPE TRANSCRIPTIONAL REGULATOR"/>
    <property type="match status" value="1"/>
</dbReference>
<comment type="similarity">
    <text evidence="1">Belongs to the LysR transcriptional regulatory family.</text>
</comment>
<evidence type="ECO:0000313" key="7">
    <source>
        <dbReference type="Proteomes" id="UP001589683"/>
    </source>
</evidence>
<keyword evidence="7" id="KW-1185">Reference proteome</keyword>
<dbReference type="Pfam" id="PF03466">
    <property type="entry name" value="LysR_substrate"/>
    <property type="match status" value="1"/>
</dbReference>
<reference evidence="6 7" key="1">
    <citation type="submission" date="2024-09" db="EMBL/GenBank/DDBJ databases">
        <authorList>
            <person name="Sun Q."/>
            <person name="Mori K."/>
        </authorList>
    </citation>
    <scope>NUCLEOTIDE SEQUENCE [LARGE SCALE GENOMIC DNA]</scope>
    <source>
        <strain evidence="6 7">CECT 8726</strain>
    </source>
</reference>
<dbReference type="InterPro" id="IPR036390">
    <property type="entry name" value="WH_DNA-bd_sf"/>
</dbReference>
<dbReference type="Pfam" id="PF00126">
    <property type="entry name" value="HTH_1"/>
    <property type="match status" value="1"/>
</dbReference>
<dbReference type="Gene3D" id="3.40.190.290">
    <property type="match status" value="1"/>
</dbReference>
<keyword evidence="3" id="KW-0238">DNA-binding</keyword>
<evidence type="ECO:0000256" key="4">
    <source>
        <dbReference type="ARBA" id="ARBA00023163"/>
    </source>
</evidence>